<comment type="similarity">
    <text evidence="3">Belongs to the eukaryotic RPB4 RNA polymerase subunit family.</text>
</comment>
<evidence type="ECO:0000313" key="5">
    <source>
        <dbReference type="EMBL" id="KAJ3438930.1"/>
    </source>
</evidence>
<dbReference type="AlphaFoldDB" id="A0AAV7ZEW3"/>
<evidence type="ECO:0000256" key="3">
    <source>
        <dbReference type="ARBA" id="ARBA00025724"/>
    </source>
</evidence>
<dbReference type="GO" id="GO:0005634">
    <property type="term" value="C:nucleus"/>
    <property type="evidence" value="ECO:0007669"/>
    <property type="project" value="UniProtKB-SubCell"/>
</dbReference>
<evidence type="ECO:0000313" key="6">
    <source>
        <dbReference type="EMBL" id="KAJ6244170.1"/>
    </source>
</evidence>
<dbReference type="GO" id="GO:0000428">
    <property type="term" value="C:DNA-directed RNA polymerase complex"/>
    <property type="evidence" value="ECO:0007669"/>
    <property type="project" value="UniProtKB-KW"/>
</dbReference>
<dbReference type="InterPro" id="IPR006590">
    <property type="entry name" value="RNA_pol_Rpb4/RPC9_core"/>
</dbReference>
<protein>
    <submittedName>
        <fullName evidence="5">DNA-directed RNA polymerase ii subunit rpb4</fullName>
    </submittedName>
</protein>
<keyword evidence="5" id="KW-0804">Transcription</keyword>
<dbReference type="SMART" id="SM00657">
    <property type="entry name" value="RPOL4c"/>
    <property type="match status" value="1"/>
</dbReference>
<dbReference type="InterPro" id="IPR010997">
    <property type="entry name" value="HRDC-like_sf"/>
</dbReference>
<dbReference type="Proteomes" id="UP001150062">
    <property type="component" value="Unassembled WGS sequence"/>
</dbReference>
<dbReference type="Gene3D" id="1.20.1250.40">
    <property type="match status" value="1"/>
</dbReference>
<dbReference type="EMBL" id="JAOAOG010000004">
    <property type="protein sequence ID" value="KAJ6255564.1"/>
    <property type="molecule type" value="Genomic_DNA"/>
</dbReference>
<organism evidence="5 8">
    <name type="scientific">Anaeramoeba flamelloides</name>
    <dbReference type="NCBI Taxonomy" id="1746091"/>
    <lineage>
        <taxon>Eukaryota</taxon>
        <taxon>Metamonada</taxon>
        <taxon>Anaeramoebidae</taxon>
        <taxon>Anaeramoeba</taxon>
    </lineage>
</organism>
<evidence type="ECO:0000313" key="8">
    <source>
        <dbReference type="Proteomes" id="UP001146793"/>
    </source>
</evidence>
<dbReference type="SUPFAM" id="SSF47819">
    <property type="entry name" value="HRDC-like"/>
    <property type="match status" value="1"/>
</dbReference>
<dbReference type="InterPro" id="IPR005574">
    <property type="entry name" value="Rpb4/RPC9"/>
</dbReference>
<proteinExistence type="inferred from homology"/>
<sequence length="119" mass="13991">MNFGEFVKHEPLMLNEVQSILNQIKTEQSNETQVTNPNKEEILNKTLRYVKRFSRFTDKETISGIKVEFQELDPIELTILANLFPEDVEEAKVLIPSLAEKYSDEEITDFIERLHKYDN</sequence>
<dbReference type="Pfam" id="PF03874">
    <property type="entry name" value="RNA_pol_Rpb4"/>
    <property type="match status" value="1"/>
</dbReference>
<evidence type="ECO:0000313" key="7">
    <source>
        <dbReference type="EMBL" id="KAJ6255564.1"/>
    </source>
</evidence>
<evidence type="ECO:0000256" key="1">
    <source>
        <dbReference type="ARBA" id="ARBA00004123"/>
    </source>
</evidence>
<gene>
    <name evidence="5" type="ORF">M0812_14945</name>
    <name evidence="7" type="ORF">M0813_11440</name>
    <name evidence="6" type="ORF">M0813_21434</name>
</gene>
<feature type="domain" description="RNA polymerase Rpb4/RPC9 core" evidence="4">
    <location>
        <begin position="4"/>
        <end position="117"/>
    </location>
</feature>
<dbReference type="InterPro" id="IPR038324">
    <property type="entry name" value="Rpb4/RPC9_sf"/>
</dbReference>
<comment type="caution">
    <text evidence="5">The sequence shown here is derived from an EMBL/GenBank/DDBJ whole genome shotgun (WGS) entry which is preliminary data.</text>
</comment>
<accession>A0AAV7ZEW3</accession>
<evidence type="ECO:0000313" key="9">
    <source>
        <dbReference type="Proteomes" id="UP001150062"/>
    </source>
</evidence>
<comment type="subcellular location">
    <subcellularLocation>
        <location evidence="1">Nucleus</location>
    </subcellularLocation>
</comment>
<dbReference type="GO" id="GO:0000166">
    <property type="term" value="F:nucleotide binding"/>
    <property type="evidence" value="ECO:0007669"/>
    <property type="project" value="InterPro"/>
</dbReference>
<keyword evidence="5" id="KW-0240">DNA-directed RNA polymerase</keyword>
<dbReference type="EMBL" id="JANTQA010000032">
    <property type="protein sequence ID" value="KAJ3438930.1"/>
    <property type="molecule type" value="Genomic_DNA"/>
</dbReference>
<reference evidence="5" key="2">
    <citation type="submission" date="2022-08" db="EMBL/GenBank/DDBJ databases">
        <title>Novel sulphate-reducing endosymbionts in the free-living metamonad Anaeramoeba.</title>
        <authorList>
            <person name="Jerlstrom-Hultqvist J."/>
            <person name="Cepicka I."/>
            <person name="Gallot-Lavallee L."/>
            <person name="Salas-Leiva D."/>
            <person name="Curtis B.A."/>
            <person name="Zahonova K."/>
            <person name="Pipaliya S."/>
            <person name="Dacks J."/>
            <person name="Roger A.J."/>
        </authorList>
    </citation>
    <scope>NUCLEOTIDE SEQUENCE</scope>
    <source>
        <strain evidence="5">Busselton2</strain>
    </source>
</reference>
<reference evidence="6" key="1">
    <citation type="submission" date="2022-08" db="EMBL/GenBank/DDBJ databases">
        <title>Novel sulfate-reducing endosymbionts in the free-living metamonad Anaeramoeba.</title>
        <authorList>
            <person name="Jerlstrom-Hultqvist J."/>
            <person name="Cepicka I."/>
            <person name="Gallot-Lavallee L."/>
            <person name="Salas-Leiva D."/>
            <person name="Curtis B.A."/>
            <person name="Zahonova K."/>
            <person name="Pipaliya S."/>
            <person name="Dacks J."/>
            <person name="Roger A.J."/>
        </authorList>
    </citation>
    <scope>NUCLEOTIDE SEQUENCE</scope>
    <source>
        <strain evidence="6">Schooner1</strain>
    </source>
</reference>
<dbReference type="PANTHER" id="PTHR21297">
    <property type="entry name" value="DNA-DIRECTED RNA POLYMERASE II"/>
    <property type="match status" value="1"/>
</dbReference>
<dbReference type="Proteomes" id="UP001146793">
    <property type="component" value="Unassembled WGS sequence"/>
</dbReference>
<keyword evidence="9" id="KW-1185">Reference proteome</keyword>
<evidence type="ECO:0000259" key="4">
    <source>
        <dbReference type="SMART" id="SM00657"/>
    </source>
</evidence>
<dbReference type="InterPro" id="IPR045222">
    <property type="entry name" value="Rpb4-like"/>
</dbReference>
<keyword evidence="2" id="KW-0539">Nucleus</keyword>
<evidence type="ECO:0000256" key="2">
    <source>
        <dbReference type="ARBA" id="ARBA00023242"/>
    </source>
</evidence>
<name>A0AAV7ZEW3_9EUKA</name>
<dbReference type="EMBL" id="JAOAOG010000166">
    <property type="protein sequence ID" value="KAJ6244170.1"/>
    <property type="molecule type" value="Genomic_DNA"/>
</dbReference>
<dbReference type="GO" id="GO:0006352">
    <property type="term" value="P:DNA-templated transcription initiation"/>
    <property type="evidence" value="ECO:0007669"/>
    <property type="project" value="InterPro"/>
</dbReference>